<proteinExistence type="predicted"/>
<name>A0ACC0JI31_CHOFU</name>
<sequence length="327" mass="37979">MEWYVNFYVGKKGTTANATPPTIIRVNQDEAVDLPLCINGEMLMFKMELVREAVVKAPTLLGEKKKSNENTQDQQGQQQQQQPQQLVHQLPSLEDEEFHNFSKQMWLMTLKQDGVLNSWITRTPLYSLRDKVRRVLIQLYEDNSYYYDEEDVRTYSLITMWDELCTKMEEMVGDQNVIFTRALRSDKKKIRNSIDKILAEHNHSVLRLTPYHPDLNPPPPIEMAWAAIKGYLGSKNVNRNISKAIELVKEKAMMGNSEWDKLCQKMKEIERPYMKSDHVVDLVTDQFVIYADEDSESEDDDDHHDDSMSPEPRPGTSSANDLMEVDD</sequence>
<evidence type="ECO:0000313" key="2">
    <source>
        <dbReference type="Proteomes" id="UP001064048"/>
    </source>
</evidence>
<organism evidence="1 2">
    <name type="scientific">Choristoneura fumiferana</name>
    <name type="common">Spruce budworm moth</name>
    <name type="synonym">Archips fumiferana</name>
    <dbReference type="NCBI Taxonomy" id="7141"/>
    <lineage>
        <taxon>Eukaryota</taxon>
        <taxon>Metazoa</taxon>
        <taxon>Ecdysozoa</taxon>
        <taxon>Arthropoda</taxon>
        <taxon>Hexapoda</taxon>
        <taxon>Insecta</taxon>
        <taxon>Pterygota</taxon>
        <taxon>Neoptera</taxon>
        <taxon>Endopterygota</taxon>
        <taxon>Lepidoptera</taxon>
        <taxon>Glossata</taxon>
        <taxon>Ditrysia</taxon>
        <taxon>Tortricoidea</taxon>
        <taxon>Tortricidae</taxon>
        <taxon>Tortricinae</taxon>
        <taxon>Choristoneura</taxon>
    </lineage>
</organism>
<comment type="caution">
    <text evidence="1">The sequence shown here is derived from an EMBL/GenBank/DDBJ whole genome shotgun (WGS) entry which is preliminary data.</text>
</comment>
<dbReference type="EMBL" id="CM046122">
    <property type="protein sequence ID" value="KAI8423783.1"/>
    <property type="molecule type" value="Genomic_DNA"/>
</dbReference>
<accession>A0ACC0JI31</accession>
<protein>
    <submittedName>
        <fullName evidence="1">Uncharacterized protein</fullName>
    </submittedName>
</protein>
<evidence type="ECO:0000313" key="1">
    <source>
        <dbReference type="EMBL" id="KAI8423783.1"/>
    </source>
</evidence>
<dbReference type="Proteomes" id="UP001064048">
    <property type="component" value="Chromosome 22"/>
</dbReference>
<keyword evidence="2" id="KW-1185">Reference proteome</keyword>
<gene>
    <name evidence="1" type="ORF">MSG28_012805</name>
</gene>
<reference evidence="1 2" key="1">
    <citation type="journal article" date="2022" name="Genome Biol. Evol.">
        <title>The Spruce Budworm Genome: Reconstructing the Evolutionary History of Antifreeze Proteins.</title>
        <authorList>
            <person name="Beliveau C."/>
            <person name="Gagne P."/>
            <person name="Picq S."/>
            <person name="Vernygora O."/>
            <person name="Keeling C.I."/>
            <person name="Pinkney K."/>
            <person name="Doucet D."/>
            <person name="Wen F."/>
            <person name="Johnston J.S."/>
            <person name="Maaroufi H."/>
            <person name="Boyle B."/>
            <person name="Laroche J."/>
            <person name="Dewar K."/>
            <person name="Juretic N."/>
            <person name="Blackburn G."/>
            <person name="Nisole A."/>
            <person name="Brunet B."/>
            <person name="Brandao M."/>
            <person name="Lumley L."/>
            <person name="Duan J."/>
            <person name="Quan G."/>
            <person name="Lucarotti C.J."/>
            <person name="Roe A.D."/>
            <person name="Sperling F.A.H."/>
            <person name="Levesque R.C."/>
            <person name="Cusson M."/>
        </authorList>
    </citation>
    <scope>NUCLEOTIDE SEQUENCE [LARGE SCALE GENOMIC DNA]</scope>
    <source>
        <strain evidence="1">Glfc:IPQL:Cfum</strain>
    </source>
</reference>